<dbReference type="InterPro" id="IPR004046">
    <property type="entry name" value="GST_C"/>
</dbReference>
<dbReference type="PANTHER" id="PTHR44051">
    <property type="entry name" value="GLUTATHIONE S-TRANSFERASE-RELATED"/>
    <property type="match status" value="1"/>
</dbReference>
<dbReference type="InterPro" id="IPR004045">
    <property type="entry name" value="Glutathione_S-Trfase_N"/>
</dbReference>
<evidence type="ECO:0000256" key="2">
    <source>
        <dbReference type="RuleBase" id="RU003494"/>
    </source>
</evidence>
<reference evidence="5 6" key="1">
    <citation type="submission" date="2023-08" db="EMBL/GenBank/DDBJ databases">
        <title>Black Yeasts Isolated from many extreme environments.</title>
        <authorList>
            <person name="Coleine C."/>
            <person name="Stajich J.E."/>
            <person name="Selbmann L."/>
        </authorList>
    </citation>
    <scope>NUCLEOTIDE SEQUENCE [LARGE SCALE GENOMIC DNA]</scope>
    <source>
        <strain evidence="5 6">CCFEE 5885</strain>
    </source>
</reference>
<name>A0ABR0JW07_9EURO</name>
<evidence type="ECO:0000259" key="3">
    <source>
        <dbReference type="PROSITE" id="PS50404"/>
    </source>
</evidence>
<dbReference type="InterPro" id="IPR010987">
    <property type="entry name" value="Glutathione-S-Trfase_C-like"/>
</dbReference>
<dbReference type="SUPFAM" id="SSF47616">
    <property type="entry name" value="GST C-terminal domain-like"/>
    <property type="match status" value="1"/>
</dbReference>
<dbReference type="Pfam" id="PF02798">
    <property type="entry name" value="GST_N"/>
    <property type="match status" value="1"/>
</dbReference>
<dbReference type="PROSITE" id="PS50404">
    <property type="entry name" value="GST_NTER"/>
    <property type="match status" value="1"/>
</dbReference>
<evidence type="ECO:0008006" key="7">
    <source>
        <dbReference type="Google" id="ProtNLM"/>
    </source>
</evidence>
<dbReference type="Gene3D" id="1.20.1050.10">
    <property type="match status" value="1"/>
</dbReference>
<dbReference type="Gene3D" id="3.40.30.10">
    <property type="entry name" value="Glutaredoxin"/>
    <property type="match status" value="1"/>
</dbReference>
<dbReference type="SUPFAM" id="SSF52833">
    <property type="entry name" value="Thioredoxin-like"/>
    <property type="match status" value="1"/>
</dbReference>
<dbReference type="EMBL" id="JAVRRG010000235">
    <property type="protein sequence ID" value="KAK5075902.1"/>
    <property type="molecule type" value="Genomic_DNA"/>
</dbReference>
<organism evidence="5 6">
    <name type="scientific">Lithohypha guttulata</name>
    <dbReference type="NCBI Taxonomy" id="1690604"/>
    <lineage>
        <taxon>Eukaryota</taxon>
        <taxon>Fungi</taxon>
        <taxon>Dikarya</taxon>
        <taxon>Ascomycota</taxon>
        <taxon>Pezizomycotina</taxon>
        <taxon>Eurotiomycetes</taxon>
        <taxon>Chaetothyriomycetidae</taxon>
        <taxon>Chaetothyriales</taxon>
        <taxon>Trichomeriaceae</taxon>
        <taxon>Lithohypha</taxon>
    </lineage>
</organism>
<comment type="caution">
    <text evidence="5">The sequence shown here is derived from an EMBL/GenBank/DDBJ whole genome shotgun (WGS) entry which is preliminary data.</text>
</comment>
<evidence type="ECO:0000313" key="6">
    <source>
        <dbReference type="Proteomes" id="UP001345013"/>
    </source>
</evidence>
<dbReference type="InterPro" id="IPR036249">
    <property type="entry name" value="Thioredoxin-like_sf"/>
</dbReference>
<gene>
    <name evidence="5" type="ORF">LTR24_009772</name>
</gene>
<dbReference type="InterPro" id="IPR040079">
    <property type="entry name" value="Glutathione_S-Trfase"/>
</dbReference>
<dbReference type="Proteomes" id="UP001345013">
    <property type="component" value="Unassembled WGS sequence"/>
</dbReference>
<dbReference type="CDD" id="cd03046">
    <property type="entry name" value="GST_N_GTT1_like"/>
    <property type="match status" value="1"/>
</dbReference>
<evidence type="ECO:0000313" key="5">
    <source>
        <dbReference type="EMBL" id="KAK5075902.1"/>
    </source>
</evidence>
<proteinExistence type="inferred from homology"/>
<protein>
    <recommendedName>
        <fullName evidence="7">Glutathione S-transferase</fullName>
    </recommendedName>
</protein>
<feature type="domain" description="GST C-terminal" evidence="4">
    <location>
        <begin position="115"/>
        <end position="237"/>
    </location>
</feature>
<evidence type="ECO:0000259" key="4">
    <source>
        <dbReference type="PROSITE" id="PS50405"/>
    </source>
</evidence>
<accession>A0ABR0JW07</accession>
<evidence type="ECO:0000256" key="1">
    <source>
        <dbReference type="ARBA" id="ARBA00007409"/>
    </source>
</evidence>
<comment type="similarity">
    <text evidence="1 2">Belongs to the GST superfamily.</text>
</comment>
<dbReference type="PANTHER" id="PTHR44051:SF9">
    <property type="entry name" value="GLUTATHIONE S-TRANSFERASE 1"/>
    <property type="match status" value="1"/>
</dbReference>
<sequence>MSEGKPTLQHLNNSQSQVILWLLEELGVDYNLNLFERETSGANKNRAPESLKKTHPLGKSPQLLTPEGRVIIERAAIAKHLIEKYDTAGKFKLNSDDRENDVIREEELISFGGASLAPILMIQMVFKFVRDGSPFFVRPFVGGISAMVNKAFLSKEADAMMKYLDNGMEGKTYFLNTQNPTRVDFLMLWYMDLGMIAESSDLSTYPNIKSWYDRCKARDAWKRSLEKGNGYEIDMKM</sequence>
<dbReference type="SFLD" id="SFLDS00019">
    <property type="entry name" value="Glutathione_Transferase_(cytos"/>
    <property type="match status" value="1"/>
</dbReference>
<keyword evidence="6" id="KW-1185">Reference proteome</keyword>
<dbReference type="InterPro" id="IPR036282">
    <property type="entry name" value="Glutathione-S-Trfase_C_sf"/>
</dbReference>
<feature type="domain" description="GST N-terminal" evidence="3">
    <location>
        <begin position="3"/>
        <end position="89"/>
    </location>
</feature>
<dbReference type="Pfam" id="PF00043">
    <property type="entry name" value="GST_C"/>
    <property type="match status" value="1"/>
</dbReference>
<dbReference type="PROSITE" id="PS50405">
    <property type="entry name" value="GST_CTER"/>
    <property type="match status" value="1"/>
</dbReference>